<comment type="caution">
    <text evidence="1">The sequence shown here is derived from an EMBL/GenBank/DDBJ whole genome shotgun (WGS) entry which is preliminary data.</text>
</comment>
<dbReference type="Proteomes" id="UP000559626">
    <property type="component" value="Unassembled WGS sequence"/>
</dbReference>
<gene>
    <name evidence="1" type="ORF">HHL22_20765</name>
</gene>
<proteinExistence type="predicted"/>
<protein>
    <recommendedName>
        <fullName evidence="3">SseB family protein</fullName>
    </recommendedName>
</protein>
<sequence length="143" mass="15723">MAETLLPPLRGALNPKESHNLQDGFKEADLLHLLQPLAGRPAGTVLPVLGQLACFDARGQLWRLLAYVPASPSECTTYAGRQARRFPEAGQVERWFAGIPLGYFTEIDLTDSAECLALERQTEAIVVPMYPANQQAQHLRKAA</sequence>
<dbReference type="EMBL" id="JABBGH010000003">
    <property type="protein sequence ID" value="NML67641.1"/>
    <property type="molecule type" value="Genomic_DNA"/>
</dbReference>
<accession>A0A7Y0AHU8</accession>
<reference evidence="1 2" key="1">
    <citation type="submission" date="2020-04" db="EMBL/GenBank/DDBJ databases">
        <title>Hymenobacter polaris sp. nov., isolated from Arctic soil.</title>
        <authorList>
            <person name="Dahal R.H."/>
        </authorList>
    </citation>
    <scope>NUCLEOTIDE SEQUENCE [LARGE SCALE GENOMIC DNA]</scope>
    <source>
        <strain evidence="1 2">RP-2-7</strain>
    </source>
</reference>
<evidence type="ECO:0000313" key="1">
    <source>
        <dbReference type="EMBL" id="NML67641.1"/>
    </source>
</evidence>
<organism evidence="1 2">
    <name type="scientific">Hymenobacter polaris</name>
    <dbReference type="NCBI Taxonomy" id="2682546"/>
    <lineage>
        <taxon>Bacteria</taxon>
        <taxon>Pseudomonadati</taxon>
        <taxon>Bacteroidota</taxon>
        <taxon>Cytophagia</taxon>
        <taxon>Cytophagales</taxon>
        <taxon>Hymenobacteraceae</taxon>
        <taxon>Hymenobacter</taxon>
    </lineage>
</organism>
<evidence type="ECO:0008006" key="3">
    <source>
        <dbReference type="Google" id="ProtNLM"/>
    </source>
</evidence>
<dbReference type="RefSeq" id="WP_169533294.1">
    <property type="nucleotide sequence ID" value="NZ_JABBGH010000003.1"/>
</dbReference>
<evidence type="ECO:0000313" key="2">
    <source>
        <dbReference type="Proteomes" id="UP000559626"/>
    </source>
</evidence>
<dbReference type="AlphaFoldDB" id="A0A7Y0AHU8"/>
<keyword evidence="2" id="KW-1185">Reference proteome</keyword>
<name>A0A7Y0AHU8_9BACT</name>